<reference evidence="10 11" key="1">
    <citation type="journal article" date="2016" name="DNA Res.">
        <title>The draft genome of MD-2 pineapple using hybrid error correction of long reads.</title>
        <authorList>
            <person name="Redwan R.M."/>
            <person name="Saidin A."/>
            <person name="Kumar S.V."/>
        </authorList>
    </citation>
    <scope>NUCLEOTIDE SEQUENCE [LARGE SCALE GENOMIC DNA]</scope>
    <source>
        <strain evidence="11">cv. MD2</strain>
        <tissue evidence="10">Leaf</tissue>
    </source>
</reference>
<feature type="domain" description="Disease resistance R13L4/SHOC-2-like LRR" evidence="9">
    <location>
        <begin position="554"/>
        <end position="879"/>
    </location>
</feature>
<dbReference type="InterPro" id="IPR038005">
    <property type="entry name" value="RX-like_CC"/>
</dbReference>
<evidence type="ECO:0000313" key="11">
    <source>
        <dbReference type="Proteomes" id="UP000092600"/>
    </source>
</evidence>
<dbReference type="InterPro" id="IPR058922">
    <property type="entry name" value="WHD_DRP"/>
</dbReference>
<dbReference type="FunFam" id="1.10.10.10:FF:000322">
    <property type="entry name" value="Probable disease resistance protein At1g63360"/>
    <property type="match status" value="1"/>
</dbReference>
<evidence type="ECO:0000256" key="2">
    <source>
        <dbReference type="ARBA" id="ARBA00022614"/>
    </source>
</evidence>
<comment type="similarity">
    <text evidence="1">Belongs to the disease resistance NB-LRR family.</text>
</comment>
<evidence type="ECO:0000256" key="5">
    <source>
        <dbReference type="ARBA" id="ARBA00022821"/>
    </source>
</evidence>
<dbReference type="EMBL" id="LSRQ01005542">
    <property type="protein sequence ID" value="OAY67474.1"/>
    <property type="molecule type" value="Genomic_DNA"/>
</dbReference>
<proteinExistence type="inferred from homology"/>
<evidence type="ECO:0000313" key="14">
    <source>
        <dbReference type="RefSeq" id="XP_020103505.1"/>
    </source>
</evidence>
<dbReference type="InterPro" id="IPR036388">
    <property type="entry name" value="WH-like_DNA-bd_sf"/>
</dbReference>
<dbReference type="PRINTS" id="PR00364">
    <property type="entry name" value="DISEASERSIST"/>
</dbReference>
<feature type="domain" description="NB-ARC" evidence="6">
    <location>
        <begin position="176"/>
        <end position="348"/>
    </location>
</feature>
<dbReference type="InterPro" id="IPR041118">
    <property type="entry name" value="Rx_N"/>
</dbReference>
<evidence type="ECO:0000313" key="13">
    <source>
        <dbReference type="RefSeq" id="XP_020103504.1"/>
    </source>
</evidence>
<evidence type="ECO:0000256" key="4">
    <source>
        <dbReference type="ARBA" id="ARBA00022741"/>
    </source>
</evidence>
<evidence type="ECO:0000259" key="7">
    <source>
        <dbReference type="Pfam" id="PF18052"/>
    </source>
</evidence>
<dbReference type="Gene3D" id="1.10.8.430">
    <property type="entry name" value="Helical domain of apoptotic protease-activating factors"/>
    <property type="match status" value="1"/>
</dbReference>
<evidence type="ECO:0000313" key="10">
    <source>
        <dbReference type="EMBL" id="OAY67474.1"/>
    </source>
</evidence>
<dbReference type="Gene3D" id="1.10.10.10">
    <property type="entry name" value="Winged helix-like DNA-binding domain superfamily/Winged helix DNA-binding domain"/>
    <property type="match status" value="1"/>
</dbReference>
<dbReference type="PANTHER" id="PTHR23155:SF1182">
    <property type="entry name" value="OS07G0186500 PROTEIN"/>
    <property type="match status" value="1"/>
</dbReference>
<sequence>MAEAAVFHVLNKIAASLAGTISDELVKEVSALLAVKNSMKQIKSEFAVMRAFVSQVNAYDSRNETLAAWLEQVKKVAFEVEDIIDEYTYLVGKENVSSFWNSLKQAFRHSKNIAAWHGIADQLKQVETRLERLTKMRHRYGISVRETASNSTALRQRRAFDIPHLSNEDEIVGNDEETKRLIEWLTDGREARAVISISGMGGLGKTTLANSIFKNPTVKRHFNWSVWISVSQSYRVEDLLRRILTHNTGKNEEILNGIDTMDRIELAEKVQIYLREKRYLIVLDDVWSRDPWSSLDHAFVRNNFRSRVIITTRTEDVASLADENRRLRLSTLPKEEAWDLFCKKAFSKLAEKCCPEDLKDWAEKIVDKCQGLPLAVVAIGSLLSYRRQQEQEWKSFYDQLSWQLTNNPELNWVASVLNLSFDNLPSYLKNCFLYCGLFPEDYLIKRKWLIRLWTAEGFIEERGPETTMEEVADGYVKELVHRSMLQVVERNDFGRAKTLQIHDLVREITLTTSRKEKFGIVCNGPGATVLREQARRVSVHKDGLTSQPNGNLRQLRSFILFDKQLPPSSIENASSSFKLLRVLCLRHAKMEQIPDAVFDLFNLHYLDLQYTEVKSIPKSLGKLQNLQTLDLNVTRVEKLPREVATLTKLRHLFVSCYYDFECRIFDCFSAVSVPHDICRLKGLQTLLNIKADKFLMQNIGSLTSLRNLFVMKVRGAYCTELWASLKMMPGLVTLGVVASDKDELLRLDSVHPLPSLHKLYLQGRLDEDEAPTVFASFGRLRDLALGWSGLQNDPLHAFSHMSSLVNLQLYRVYKGPRLSFRAGWFPRLKNLFLADMAQVSVIDIEDGAMESLYQLRLIGLSSLTAAPAGVVYLQSLQEMYLTDMPQEFIGSLETSEFPEYLSIYIF</sequence>
<dbReference type="Gene3D" id="1.20.5.4130">
    <property type="match status" value="1"/>
</dbReference>
<dbReference type="Pfam" id="PF23598">
    <property type="entry name" value="LRR_14"/>
    <property type="match status" value="1"/>
</dbReference>
<dbReference type="RefSeq" id="XP_020103504.1">
    <property type="nucleotide sequence ID" value="XM_020247915.1"/>
</dbReference>
<dbReference type="PANTHER" id="PTHR23155">
    <property type="entry name" value="DISEASE RESISTANCE PROTEIN RP"/>
    <property type="match status" value="1"/>
</dbReference>
<dbReference type="Pfam" id="PF18052">
    <property type="entry name" value="Rx_N"/>
    <property type="match status" value="1"/>
</dbReference>
<dbReference type="FunFam" id="3.40.50.300:FF:001091">
    <property type="entry name" value="Probable disease resistance protein At1g61300"/>
    <property type="match status" value="1"/>
</dbReference>
<dbReference type="SUPFAM" id="SSF52540">
    <property type="entry name" value="P-loop containing nucleoside triphosphate hydrolases"/>
    <property type="match status" value="1"/>
</dbReference>
<reference evidence="13 14" key="2">
    <citation type="submission" date="2025-04" db="UniProtKB">
        <authorList>
            <consortium name="RefSeq"/>
        </authorList>
    </citation>
    <scope>IDENTIFICATION</scope>
    <source>
        <tissue evidence="13 14">Leaf</tissue>
    </source>
</reference>
<feature type="domain" description="Disease resistance N-terminal" evidence="7">
    <location>
        <begin position="16"/>
        <end position="100"/>
    </location>
</feature>
<dbReference type="InterPro" id="IPR042197">
    <property type="entry name" value="Apaf_helical"/>
</dbReference>
<dbReference type="RefSeq" id="XP_020103505.1">
    <property type="nucleotide sequence ID" value="XM_020247916.1"/>
</dbReference>
<dbReference type="Proteomes" id="UP000092600">
    <property type="component" value="Unassembled WGS sequence"/>
</dbReference>
<name>A0A199URU2_ANACO</name>
<dbReference type="Pfam" id="PF23559">
    <property type="entry name" value="WHD_DRP"/>
    <property type="match status" value="1"/>
</dbReference>
<keyword evidence="4" id="KW-0547">Nucleotide-binding</keyword>
<dbReference type="GO" id="GO:0009626">
    <property type="term" value="P:plant-type hypersensitive response"/>
    <property type="evidence" value="ECO:0007669"/>
    <property type="project" value="UniProtKB-ARBA"/>
</dbReference>
<gene>
    <name evidence="13 14" type="primary">LOC109720662</name>
    <name evidence="10" type="ORF">ACMD2_16087</name>
</gene>
<dbReference type="FunFam" id="1.10.8.430:FF:000003">
    <property type="entry name" value="Probable disease resistance protein At5g66910"/>
    <property type="match status" value="1"/>
</dbReference>
<dbReference type="GO" id="GO:0002758">
    <property type="term" value="P:innate immune response-activating signaling pathway"/>
    <property type="evidence" value="ECO:0007669"/>
    <property type="project" value="UniProtKB-ARBA"/>
</dbReference>
<dbReference type="InterPro" id="IPR002182">
    <property type="entry name" value="NB-ARC"/>
</dbReference>
<protein>
    <submittedName>
        <fullName evidence="10 13 14">Disease resistance protein RPM1</fullName>
    </submittedName>
</protein>
<evidence type="ECO:0000259" key="8">
    <source>
        <dbReference type="Pfam" id="PF23559"/>
    </source>
</evidence>
<keyword evidence="2" id="KW-0433">Leucine-rich repeat</keyword>
<dbReference type="SUPFAM" id="SSF52058">
    <property type="entry name" value="L domain-like"/>
    <property type="match status" value="1"/>
</dbReference>
<dbReference type="InterPro" id="IPR055414">
    <property type="entry name" value="LRR_R13L4/SHOC2-like"/>
</dbReference>
<dbReference type="GO" id="GO:0043531">
    <property type="term" value="F:ADP binding"/>
    <property type="evidence" value="ECO:0007669"/>
    <property type="project" value="InterPro"/>
</dbReference>
<dbReference type="OrthoDB" id="598235at2759"/>
<keyword evidence="5" id="KW-0611">Plant defense</keyword>
<dbReference type="GeneID" id="109720662"/>
<accession>A0A199URU2</accession>
<dbReference type="InterPro" id="IPR044974">
    <property type="entry name" value="Disease_R_plants"/>
</dbReference>
<keyword evidence="12" id="KW-1185">Reference proteome</keyword>
<evidence type="ECO:0000313" key="12">
    <source>
        <dbReference type="Proteomes" id="UP000515123"/>
    </source>
</evidence>
<evidence type="ECO:0000259" key="6">
    <source>
        <dbReference type="Pfam" id="PF00931"/>
    </source>
</evidence>
<organism evidence="10 11">
    <name type="scientific">Ananas comosus</name>
    <name type="common">Pineapple</name>
    <name type="synonym">Ananas ananas</name>
    <dbReference type="NCBI Taxonomy" id="4615"/>
    <lineage>
        <taxon>Eukaryota</taxon>
        <taxon>Viridiplantae</taxon>
        <taxon>Streptophyta</taxon>
        <taxon>Embryophyta</taxon>
        <taxon>Tracheophyta</taxon>
        <taxon>Spermatophyta</taxon>
        <taxon>Magnoliopsida</taxon>
        <taxon>Liliopsida</taxon>
        <taxon>Poales</taxon>
        <taxon>Bromeliaceae</taxon>
        <taxon>Bromelioideae</taxon>
        <taxon>Ananas</taxon>
    </lineage>
</organism>
<evidence type="ECO:0000256" key="3">
    <source>
        <dbReference type="ARBA" id="ARBA00022737"/>
    </source>
</evidence>
<dbReference type="Gene3D" id="3.40.50.300">
    <property type="entry name" value="P-loop containing nucleotide triphosphate hydrolases"/>
    <property type="match status" value="1"/>
</dbReference>
<dbReference type="InterPro" id="IPR027417">
    <property type="entry name" value="P-loop_NTPase"/>
</dbReference>
<dbReference type="InterPro" id="IPR032675">
    <property type="entry name" value="LRR_dom_sf"/>
</dbReference>
<evidence type="ECO:0000259" key="9">
    <source>
        <dbReference type="Pfam" id="PF23598"/>
    </source>
</evidence>
<dbReference type="Pfam" id="PF00931">
    <property type="entry name" value="NB-ARC"/>
    <property type="match status" value="1"/>
</dbReference>
<dbReference type="AlphaFoldDB" id="A0A199URU2"/>
<dbReference type="Proteomes" id="UP000515123">
    <property type="component" value="Linkage group 14"/>
</dbReference>
<dbReference type="Gene3D" id="3.80.10.10">
    <property type="entry name" value="Ribonuclease Inhibitor"/>
    <property type="match status" value="1"/>
</dbReference>
<dbReference type="CDD" id="cd14798">
    <property type="entry name" value="RX-CC_like"/>
    <property type="match status" value="1"/>
</dbReference>
<dbReference type="GO" id="GO:0042742">
    <property type="term" value="P:defense response to bacterium"/>
    <property type="evidence" value="ECO:0007669"/>
    <property type="project" value="UniProtKB-ARBA"/>
</dbReference>
<keyword evidence="3" id="KW-0677">Repeat</keyword>
<feature type="domain" description="Disease resistance protein winged helix" evidence="8">
    <location>
        <begin position="437"/>
        <end position="508"/>
    </location>
</feature>
<evidence type="ECO:0000256" key="1">
    <source>
        <dbReference type="ARBA" id="ARBA00008894"/>
    </source>
</evidence>